<dbReference type="Gene3D" id="3.90.110.10">
    <property type="entry name" value="Lactate dehydrogenase/glycoside hydrolase, family 4, C-terminal"/>
    <property type="match status" value="1"/>
</dbReference>
<dbReference type="AlphaFoldDB" id="A0A150G193"/>
<evidence type="ECO:0000313" key="4">
    <source>
        <dbReference type="Proteomes" id="UP000075714"/>
    </source>
</evidence>
<dbReference type="GO" id="GO:0006108">
    <property type="term" value="P:malate metabolic process"/>
    <property type="evidence" value="ECO:0007669"/>
    <property type="project" value="InterPro"/>
</dbReference>
<organism evidence="3 4">
    <name type="scientific">Gonium pectorale</name>
    <name type="common">Green alga</name>
    <dbReference type="NCBI Taxonomy" id="33097"/>
    <lineage>
        <taxon>Eukaryota</taxon>
        <taxon>Viridiplantae</taxon>
        <taxon>Chlorophyta</taxon>
        <taxon>core chlorophytes</taxon>
        <taxon>Chlorophyceae</taxon>
        <taxon>CS clade</taxon>
        <taxon>Chlamydomonadales</taxon>
        <taxon>Volvocaceae</taxon>
        <taxon>Gonium</taxon>
    </lineage>
</organism>
<evidence type="ECO:0000259" key="2">
    <source>
        <dbReference type="Pfam" id="PF02866"/>
    </source>
</evidence>
<evidence type="ECO:0000256" key="1">
    <source>
        <dbReference type="ARBA" id="ARBA00023002"/>
    </source>
</evidence>
<proteinExistence type="predicted"/>
<sequence length="146" mass="15729">MRFETMPLLGAYPDVNHGSAGGKPIRAAVGDDAWLDGELITTVQQRGAAVIKARLPCANAVCNHVRDWLRGTPAGAWTSMGVVSEGAYGVQPGLVYSYPVTCAGGQWKVVEGLPIDEASRSRMLTMEAELKEERDLALQCLAERKE</sequence>
<feature type="domain" description="Lactate/malate dehydrogenase C-terminal" evidence="2">
    <location>
        <begin position="12"/>
        <end position="136"/>
    </location>
</feature>
<protein>
    <recommendedName>
        <fullName evidence="2">Lactate/malate dehydrogenase C-terminal domain-containing protein</fullName>
    </recommendedName>
</protein>
<evidence type="ECO:0000313" key="3">
    <source>
        <dbReference type="EMBL" id="KXZ43581.1"/>
    </source>
</evidence>
<dbReference type="InterPro" id="IPR022383">
    <property type="entry name" value="Lactate/malate_DH_C"/>
</dbReference>
<reference evidence="4" key="1">
    <citation type="journal article" date="2016" name="Nat. Commun.">
        <title>The Gonium pectorale genome demonstrates co-option of cell cycle regulation during the evolution of multicellularity.</title>
        <authorList>
            <person name="Hanschen E.R."/>
            <person name="Marriage T.N."/>
            <person name="Ferris P.J."/>
            <person name="Hamaji T."/>
            <person name="Toyoda A."/>
            <person name="Fujiyama A."/>
            <person name="Neme R."/>
            <person name="Noguchi H."/>
            <person name="Minakuchi Y."/>
            <person name="Suzuki M."/>
            <person name="Kawai-Toyooka H."/>
            <person name="Smith D.R."/>
            <person name="Sparks H."/>
            <person name="Anderson J."/>
            <person name="Bakaric R."/>
            <person name="Luria V."/>
            <person name="Karger A."/>
            <person name="Kirschner M.W."/>
            <person name="Durand P.M."/>
            <person name="Michod R.E."/>
            <person name="Nozaki H."/>
            <person name="Olson B.J."/>
        </authorList>
    </citation>
    <scope>NUCLEOTIDE SEQUENCE [LARGE SCALE GENOMIC DNA]</scope>
    <source>
        <strain evidence="4">NIES-2863</strain>
    </source>
</reference>
<dbReference type="Pfam" id="PF02866">
    <property type="entry name" value="Ldh_1_C"/>
    <property type="match status" value="1"/>
</dbReference>
<dbReference type="STRING" id="33097.A0A150G193"/>
<gene>
    <name evidence="3" type="ORF">GPECTOR_86g374</name>
</gene>
<dbReference type="GO" id="GO:0016616">
    <property type="term" value="F:oxidoreductase activity, acting on the CH-OH group of donors, NAD or NADP as acceptor"/>
    <property type="evidence" value="ECO:0007669"/>
    <property type="project" value="InterPro"/>
</dbReference>
<dbReference type="Proteomes" id="UP000075714">
    <property type="component" value="Unassembled WGS sequence"/>
</dbReference>
<keyword evidence="1" id="KW-0560">Oxidoreductase</keyword>
<dbReference type="EMBL" id="LSYV01000087">
    <property type="protein sequence ID" value="KXZ43581.1"/>
    <property type="molecule type" value="Genomic_DNA"/>
</dbReference>
<dbReference type="InterPro" id="IPR010945">
    <property type="entry name" value="Malate_DH_type2"/>
</dbReference>
<dbReference type="OrthoDB" id="4069699at2759"/>
<keyword evidence="4" id="KW-1185">Reference proteome</keyword>
<dbReference type="SUPFAM" id="SSF56327">
    <property type="entry name" value="LDH C-terminal domain-like"/>
    <property type="match status" value="1"/>
</dbReference>
<dbReference type="InterPro" id="IPR015955">
    <property type="entry name" value="Lactate_DH/Glyco_Ohase_4_C"/>
</dbReference>
<dbReference type="GO" id="GO:0016615">
    <property type="term" value="F:malate dehydrogenase activity"/>
    <property type="evidence" value="ECO:0007669"/>
    <property type="project" value="InterPro"/>
</dbReference>
<dbReference type="PANTHER" id="PTHR23382">
    <property type="entry name" value="MALATE DEHYDROGENASE"/>
    <property type="match status" value="1"/>
</dbReference>
<accession>A0A150G193</accession>
<comment type="caution">
    <text evidence="3">The sequence shown here is derived from an EMBL/GenBank/DDBJ whole genome shotgun (WGS) entry which is preliminary data.</text>
</comment>
<name>A0A150G193_GONPE</name>